<gene>
    <name evidence="2" type="ORF">RM780_03605</name>
</gene>
<comment type="caution">
    <text evidence="2">The sequence shown here is derived from an EMBL/GenBank/DDBJ whole genome shotgun (WGS) entry which is preliminary data.</text>
</comment>
<accession>A0ABU2L3B8</accession>
<dbReference type="PANTHER" id="PTHR33164">
    <property type="entry name" value="TRANSCRIPTIONAL REGULATOR, MARR FAMILY"/>
    <property type="match status" value="1"/>
</dbReference>
<evidence type="ECO:0000313" key="2">
    <source>
        <dbReference type="EMBL" id="MDT0306049.1"/>
    </source>
</evidence>
<organism evidence="2 3">
    <name type="scientific">Streptomyces boetiae</name>
    <dbReference type="NCBI Taxonomy" id="3075541"/>
    <lineage>
        <taxon>Bacteria</taxon>
        <taxon>Bacillati</taxon>
        <taxon>Actinomycetota</taxon>
        <taxon>Actinomycetes</taxon>
        <taxon>Kitasatosporales</taxon>
        <taxon>Streptomycetaceae</taxon>
        <taxon>Streptomyces</taxon>
    </lineage>
</organism>
<dbReference type="InterPro" id="IPR000835">
    <property type="entry name" value="HTH_MarR-typ"/>
</dbReference>
<dbReference type="InterPro" id="IPR039422">
    <property type="entry name" value="MarR/SlyA-like"/>
</dbReference>
<dbReference type="InterPro" id="IPR036390">
    <property type="entry name" value="WH_DNA-bd_sf"/>
</dbReference>
<evidence type="ECO:0000313" key="3">
    <source>
        <dbReference type="Proteomes" id="UP001183388"/>
    </source>
</evidence>
<feature type="domain" description="HTH marR-type" evidence="1">
    <location>
        <begin position="18"/>
        <end position="154"/>
    </location>
</feature>
<proteinExistence type="predicted"/>
<dbReference type="SUPFAM" id="SSF46785">
    <property type="entry name" value="Winged helix' DNA-binding domain"/>
    <property type="match status" value="1"/>
</dbReference>
<protein>
    <submittedName>
        <fullName evidence="2">MarR family winged helix-turn-helix transcriptional regulator</fullName>
    </submittedName>
</protein>
<evidence type="ECO:0000259" key="1">
    <source>
        <dbReference type="PROSITE" id="PS50995"/>
    </source>
</evidence>
<dbReference type="Proteomes" id="UP001183388">
    <property type="component" value="Unassembled WGS sequence"/>
</dbReference>
<reference evidence="3" key="1">
    <citation type="submission" date="2023-07" db="EMBL/GenBank/DDBJ databases">
        <title>30 novel species of actinomycetes from the DSMZ collection.</title>
        <authorList>
            <person name="Nouioui I."/>
        </authorList>
    </citation>
    <scope>NUCLEOTIDE SEQUENCE [LARGE SCALE GENOMIC DNA]</scope>
    <source>
        <strain evidence="3">DSM 44917</strain>
    </source>
</reference>
<sequence>MDKKGEPGAAPRWLTPAEQRAWRSYLAVHFRLDGRLSRLLQAESGLSGPDYAVLVGLTDTPDGRHRLLDLARSVEWEKSRMSHHVTRMEKRGLVAREECAEDGRGAWVVITPAGREAIEAAAPRHVEAVRHLFLDHLTPTELDLLTRVFERVTARLENDPPSAGRSAG</sequence>
<dbReference type="SMART" id="SM00347">
    <property type="entry name" value="HTH_MARR"/>
    <property type="match status" value="1"/>
</dbReference>
<keyword evidence="3" id="KW-1185">Reference proteome</keyword>
<name>A0ABU2L3B8_9ACTN</name>
<dbReference type="InterPro" id="IPR036388">
    <property type="entry name" value="WH-like_DNA-bd_sf"/>
</dbReference>
<dbReference type="PROSITE" id="PS50995">
    <property type="entry name" value="HTH_MARR_2"/>
    <property type="match status" value="1"/>
</dbReference>
<dbReference type="Pfam" id="PF12802">
    <property type="entry name" value="MarR_2"/>
    <property type="match status" value="1"/>
</dbReference>
<dbReference type="Gene3D" id="1.10.10.10">
    <property type="entry name" value="Winged helix-like DNA-binding domain superfamily/Winged helix DNA-binding domain"/>
    <property type="match status" value="1"/>
</dbReference>
<dbReference type="EMBL" id="JAVREN010000004">
    <property type="protein sequence ID" value="MDT0306049.1"/>
    <property type="molecule type" value="Genomic_DNA"/>
</dbReference>
<dbReference type="PANTHER" id="PTHR33164:SF99">
    <property type="entry name" value="MARR FAMILY REGULATORY PROTEIN"/>
    <property type="match status" value="1"/>
</dbReference>
<dbReference type="RefSeq" id="WP_311628972.1">
    <property type="nucleotide sequence ID" value="NZ_JAVREN010000004.1"/>
</dbReference>